<dbReference type="Proteomes" id="UP000237271">
    <property type="component" value="Unassembled WGS sequence"/>
</dbReference>
<organism evidence="1 2">
    <name type="scientific">Phytophthora palmivora</name>
    <dbReference type="NCBI Taxonomy" id="4796"/>
    <lineage>
        <taxon>Eukaryota</taxon>
        <taxon>Sar</taxon>
        <taxon>Stramenopiles</taxon>
        <taxon>Oomycota</taxon>
        <taxon>Peronosporomycetes</taxon>
        <taxon>Peronosporales</taxon>
        <taxon>Peronosporaceae</taxon>
        <taxon>Phytophthora</taxon>
    </lineage>
</organism>
<proteinExistence type="predicted"/>
<protein>
    <submittedName>
        <fullName evidence="1">Uncharacterized protein</fullName>
    </submittedName>
</protein>
<sequence length="64" mass="7012">MSNVNEPIRFGDVVKLQTKSAFVESAASASLGFLELSGKTQTQLLVVPPVKDDVKERFVEAEFI</sequence>
<feature type="non-terminal residue" evidence="1">
    <location>
        <position position="64"/>
    </location>
</feature>
<comment type="caution">
    <text evidence="1">The sequence shown here is derived from an EMBL/GenBank/DDBJ whole genome shotgun (WGS) entry which is preliminary data.</text>
</comment>
<accession>A0A2P4YPT3</accession>
<gene>
    <name evidence="1" type="ORF">PHPALM_2495</name>
</gene>
<dbReference type="EMBL" id="NCKW01001054">
    <property type="protein sequence ID" value="POM79759.1"/>
    <property type="molecule type" value="Genomic_DNA"/>
</dbReference>
<reference evidence="1 2" key="1">
    <citation type="journal article" date="2017" name="Genome Biol. Evol.">
        <title>Phytophthora megakarya and P. palmivora, closely related causal agents of cacao black pod rot, underwent increases in genome sizes and gene numbers by different mechanisms.</title>
        <authorList>
            <person name="Ali S.S."/>
            <person name="Shao J."/>
            <person name="Lary D.J."/>
            <person name="Kronmiller B."/>
            <person name="Shen D."/>
            <person name="Strem M.D."/>
            <person name="Amoako-Attah I."/>
            <person name="Akrofi A.Y."/>
            <person name="Begoude B.A."/>
            <person name="Ten Hoopen G.M."/>
            <person name="Coulibaly K."/>
            <person name="Kebe B.I."/>
            <person name="Melnick R.L."/>
            <person name="Guiltinan M.J."/>
            <person name="Tyler B.M."/>
            <person name="Meinhardt L.W."/>
            <person name="Bailey B.A."/>
        </authorList>
    </citation>
    <scope>NUCLEOTIDE SEQUENCE [LARGE SCALE GENOMIC DNA]</scope>
    <source>
        <strain evidence="2">sbr112.9</strain>
    </source>
</reference>
<evidence type="ECO:0000313" key="2">
    <source>
        <dbReference type="Proteomes" id="UP000237271"/>
    </source>
</evidence>
<name>A0A2P4YPT3_9STRA</name>
<evidence type="ECO:0000313" key="1">
    <source>
        <dbReference type="EMBL" id="POM79759.1"/>
    </source>
</evidence>
<dbReference type="OrthoDB" id="120727at2759"/>
<dbReference type="AlphaFoldDB" id="A0A2P4YPT3"/>
<keyword evidence="2" id="KW-1185">Reference proteome</keyword>